<feature type="region of interest" description="Disordered" evidence="8">
    <location>
        <begin position="296"/>
        <end position="320"/>
    </location>
</feature>
<proteinExistence type="predicted"/>
<dbReference type="GO" id="GO:0042626">
    <property type="term" value="F:ATPase-coupled transmembrane transporter activity"/>
    <property type="evidence" value="ECO:0007669"/>
    <property type="project" value="TreeGrafter"/>
</dbReference>
<feature type="transmembrane region" description="Helical" evidence="9">
    <location>
        <begin position="527"/>
        <end position="546"/>
    </location>
</feature>
<feature type="transmembrane region" description="Helical" evidence="9">
    <location>
        <begin position="468"/>
        <end position="490"/>
    </location>
</feature>
<dbReference type="PANTHER" id="PTHR48041">
    <property type="entry name" value="ABC TRANSPORTER G FAMILY MEMBER 28"/>
    <property type="match status" value="1"/>
</dbReference>
<evidence type="ECO:0000256" key="2">
    <source>
        <dbReference type="ARBA" id="ARBA00022448"/>
    </source>
</evidence>
<dbReference type="AlphaFoldDB" id="A0A6P2C767"/>
<dbReference type="GO" id="GO:0016887">
    <property type="term" value="F:ATP hydrolysis activity"/>
    <property type="evidence" value="ECO:0007669"/>
    <property type="project" value="InterPro"/>
</dbReference>
<evidence type="ECO:0000256" key="3">
    <source>
        <dbReference type="ARBA" id="ARBA00022692"/>
    </source>
</evidence>
<dbReference type="RefSeq" id="WP_145851903.1">
    <property type="nucleotide sequence ID" value="NZ_RPFW01000001.1"/>
</dbReference>
<feature type="transmembrane region" description="Helical" evidence="9">
    <location>
        <begin position="394"/>
        <end position="412"/>
    </location>
</feature>
<accession>A0A6P2C767</accession>
<organism evidence="11 12">
    <name type="scientific">Trebonia kvetii</name>
    <dbReference type="NCBI Taxonomy" id="2480626"/>
    <lineage>
        <taxon>Bacteria</taxon>
        <taxon>Bacillati</taxon>
        <taxon>Actinomycetota</taxon>
        <taxon>Actinomycetes</taxon>
        <taxon>Streptosporangiales</taxon>
        <taxon>Treboniaceae</taxon>
        <taxon>Trebonia</taxon>
    </lineage>
</organism>
<dbReference type="InterPro" id="IPR027417">
    <property type="entry name" value="P-loop_NTPase"/>
</dbReference>
<dbReference type="Gene3D" id="3.40.50.300">
    <property type="entry name" value="P-loop containing nucleotide triphosphate hydrolases"/>
    <property type="match status" value="1"/>
</dbReference>
<evidence type="ECO:0000256" key="5">
    <source>
        <dbReference type="ARBA" id="ARBA00022840"/>
    </source>
</evidence>
<evidence type="ECO:0000313" key="12">
    <source>
        <dbReference type="Proteomes" id="UP000460272"/>
    </source>
</evidence>
<keyword evidence="3 9" id="KW-0812">Transmembrane</keyword>
<dbReference type="PANTHER" id="PTHR48041:SF139">
    <property type="entry name" value="PROTEIN SCARLET"/>
    <property type="match status" value="1"/>
</dbReference>
<dbReference type="SMART" id="SM00382">
    <property type="entry name" value="AAA"/>
    <property type="match status" value="1"/>
</dbReference>
<comment type="subcellular location">
    <subcellularLocation>
        <location evidence="1">Membrane</location>
        <topology evidence="1">Multi-pass membrane protein</topology>
    </subcellularLocation>
</comment>
<protein>
    <submittedName>
        <fullName evidence="11">ABC transporter ATP-binding protein</fullName>
    </submittedName>
</protein>
<comment type="caution">
    <text evidence="11">The sequence shown here is derived from an EMBL/GenBank/DDBJ whole genome shotgun (WGS) entry which is preliminary data.</text>
</comment>
<evidence type="ECO:0000256" key="9">
    <source>
        <dbReference type="SAM" id="Phobius"/>
    </source>
</evidence>
<feature type="region of interest" description="Disordered" evidence="8">
    <location>
        <begin position="244"/>
        <end position="277"/>
    </location>
</feature>
<evidence type="ECO:0000259" key="10">
    <source>
        <dbReference type="PROSITE" id="PS50893"/>
    </source>
</evidence>
<dbReference type="InterPro" id="IPR050352">
    <property type="entry name" value="ABCG_transporters"/>
</dbReference>
<keyword evidence="2" id="KW-0813">Transport</keyword>
<dbReference type="InterPro" id="IPR003593">
    <property type="entry name" value="AAA+_ATPase"/>
</dbReference>
<dbReference type="Proteomes" id="UP000460272">
    <property type="component" value="Unassembled WGS sequence"/>
</dbReference>
<name>A0A6P2C767_9ACTN</name>
<keyword evidence="7 9" id="KW-0472">Membrane</keyword>
<feature type="domain" description="ABC transporter" evidence="10">
    <location>
        <begin position="1"/>
        <end position="205"/>
    </location>
</feature>
<dbReference type="GO" id="GO:0005524">
    <property type="term" value="F:ATP binding"/>
    <property type="evidence" value="ECO:0007669"/>
    <property type="project" value="UniProtKB-KW"/>
</dbReference>
<keyword evidence="12" id="KW-1185">Reference proteome</keyword>
<keyword evidence="5 11" id="KW-0067">ATP-binding</keyword>
<evidence type="ECO:0000256" key="4">
    <source>
        <dbReference type="ARBA" id="ARBA00022741"/>
    </source>
</evidence>
<dbReference type="SUPFAM" id="SSF52540">
    <property type="entry name" value="P-loop containing nucleoside triphosphate hydrolases"/>
    <property type="match status" value="1"/>
</dbReference>
<dbReference type="InterPro" id="IPR003439">
    <property type="entry name" value="ABC_transporter-like_ATP-bd"/>
</dbReference>
<gene>
    <name evidence="11" type="ORF">EAS64_07520</name>
</gene>
<evidence type="ECO:0000256" key="7">
    <source>
        <dbReference type="ARBA" id="ARBA00023136"/>
    </source>
</evidence>
<evidence type="ECO:0000256" key="1">
    <source>
        <dbReference type="ARBA" id="ARBA00004141"/>
    </source>
</evidence>
<feature type="transmembrane region" description="Helical" evidence="9">
    <location>
        <begin position="502"/>
        <end position="521"/>
    </location>
</feature>
<feature type="compositionally biased region" description="Low complexity" evidence="8">
    <location>
        <begin position="244"/>
        <end position="254"/>
    </location>
</feature>
<evidence type="ECO:0000256" key="6">
    <source>
        <dbReference type="ARBA" id="ARBA00022989"/>
    </source>
</evidence>
<keyword evidence="4" id="KW-0547">Nucleotide-binding</keyword>
<dbReference type="PROSITE" id="PS50893">
    <property type="entry name" value="ABC_TRANSPORTER_2"/>
    <property type="match status" value="1"/>
</dbReference>
<evidence type="ECO:0000256" key="8">
    <source>
        <dbReference type="SAM" id="MobiDB-lite"/>
    </source>
</evidence>
<dbReference type="GO" id="GO:0016020">
    <property type="term" value="C:membrane"/>
    <property type="evidence" value="ECO:0007669"/>
    <property type="project" value="UniProtKB-SubCell"/>
</dbReference>
<sequence>MRDASLTIGCGELVAIVGGAGSGKTTLLDALSGLRPPSSGVVVRQSAASQIGYVPDADTLPNVLPLGRALHYTAGLRGIRAPGGLIDGMLRLANLTRSAAVAVADLDPGERRRAAIAAELLAGPELMFLEEPTAGLDPAQGAEIMRLLRGRCDEGMTVVLTTNRPLDAVRCDKVAVLATGGHLAYYGTPEGACGYFGADSLDEIYERLAGLGDPAMAWSRRFFHFSQTRAGFLPALATPPAPGPAVLLPDAAGPHSAGSPSVTLTATDPDDDMAGLVPHARDEMPADEWPGDERNWAAEQAGPSGPAQRDPGSAGPAAAAQAGQAAVPACGRGTARAARVLRPARQLPLLAGRNAAVLARSVAARVVFTGLPLALLVAIALLIGLGALDGHPAASAWLVAGGFGLGLGYGLPQVRDELGVLRAERFVGLSSTAYVLAKAAIVLPLLAVADAVVLLVPAASSRLPAGYGAVYLTVLLSSVVAYFLALLISVSLQAPARAPTPAGAASVPLTLLVAALIIVLDRAAWENWVLLAALAVLLVMAASIVIDRRNPCPRNAG</sequence>
<evidence type="ECO:0000313" key="11">
    <source>
        <dbReference type="EMBL" id="TVZ07148.1"/>
    </source>
</evidence>
<feature type="transmembrane region" description="Helical" evidence="9">
    <location>
        <begin position="362"/>
        <end position="388"/>
    </location>
</feature>
<reference evidence="11 12" key="1">
    <citation type="submission" date="2018-11" db="EMBL/GenBank/DDBJ databases">
        <title>Trebonia kvetii gen.nov., sp.nov., a novel acidophilic actinobacterium, and proposal of the new actinobacterial family Treboniaceae fam. nov.</title>
        <authorList>
            <person name="Rapoport D."/>
            <person name="Sagova-Mareckova M."/>
            <person name="Sedlacek I."/>
            <person name="Provaznik J."/>
            <person name="Kralova S."/>
            <person name="Pavlinic D."/>
            <person name="Benes V."/>
            <person name="Kopecky J."/>
        </authorList>
    </citation>
    <scope>NUCLEOTIDE SEQUENCE [LARGE SCALE GENOMIC DNA]</scope>
    <source>
        <strain evidence="11 12">15Tr583</strain>
    </source>
</reference>
<feature type="transmembrane region" description="Helical" evidence="9">
    <location>
        <begin position="433"/>
        <end position="456"/>
    </location>
</feature>
<dbReference type="OrthoDB" id="9804819at2"/>
<keyword evidence="6 9" id="KW-1133">Transmembrane helix</keyword>
<dbReference type="Pfam" id="PF00005">
    <property type="entry name" value="ABC_tran"/>
    <property type="match status" value="1"/>
</dbReference>
<dbReference type="EMBL" id="RPFW01000001">
    <property type="protein sequence ID" value="TVZ07148.1"/>
    <property type="molecule type" value="Genomic_DNA"/>
</dbReference>